<comment type="similarity">
    <text evidence="1">Belongs to the bacterial ribosomal protein bL34 family.</text>
</comment>
<evidence type="ECO:0000256" key="1">
    <source>
        <dbReference type="ARBA" id="ARBA00010111"/>
    </source>
</evidence>
<dbReference type="OrthoDB" id="431691at2759"/>
<dbReference type="GO" id="GO:0003735">
    <property type="term" value="F:structural constituent of ribosome"/>
    <property type="evidence" value="ECO:0007669"/>
    <property type="project" value="InterPro"/>
</dbReference>
<name>A0A9N9TVR7_PHYSR</name>
<reference evidence="6" key="1">
    <citation type="submission" date="2022-01" db="EMBL/GenBank/DDBJ databases">
        <authorList>
            <person name="King R."/>
        </authorList>
    </citation>
    <scope>NUCLEOTIDE SEQUENCE</scope>
</reference>
<dbReference type="Pfam" id="PF00468">
    <property type="entry name" value="Ribosomal_L34"/>
    <property type="match status" value="1"/>
</dbReference>
<gene>
    <name evidence="6" type="ORF">PHYEVI_LOCUS7831</name>
</gene>
<evidence type="ECO:0000313" key="6">
    <source>
        <dbReference type="EMBL" id="CAG9861492.1"/>
    </source>
</evidence>
<evidence type="ECO:0000256" key="3">
    <source>
        <dbReference type="ARBA" id="ARBA00023274"/>
    </source>
</evidence>
<sequence length="95" mass="10695">MSLLSRIMPSILNRLSSASVQSPASFHSLTGDRALGANPGGLFGIVTRSIVRVHFPRPSERKRITVHGWEKRMKTASGRRILMNRILKGRWVYSH</sequence>
<organism evidence="6 7">
    <name type="scientific">Phyllotreta striolata</name>
    <name type="common">Striped flea beetle</name>
    <name type="synonym">Crioceris striolata</name>
    <dbReference type="NCBI Taxonomy" id="444603"/>
    <lineage>
        <taxon>Eukaryota</taxon>
        <taxon>Metazoa</taxon>
        <taxon>Ecdysozoa</taxon>
        <taxon>Arthropoda</taxon>
        <taxon>Hexapoda</taxon>
        <taxon>Insecta</taxon>
        <taxon>Pterygota</taxon>
        <taxon>Neoptera</taxon>
        <taxon>Endopterygota</taxon>
        <taxon>Coleoptera</taxon>
        <taxon>Polyphaga</taxon>
        <taxon>Cucujiformia</taxon>
        <taxon>Chrysomeloidea</taxon>
        <taxon>Chrysomelidae</taxon>
        <taxon>Galerucinae</taxon>
        <taxon>Alticini</taxon>
        <taxon>Phyllotreta</taxon>
    </lineage>
</organism>
<proteinExistence type="inferred from homology"/>
<dbReference type="PANTHER" id="PTHR14503">
    <property type="entry name" value="MITOCHONDRIAL RIBOSOMAL PROTEIN 34 FAMILY MEMBER"/>
    <property type="match status" value="1"/>
</dbReference>
<dbReference type="AlphaFoldDB" id="A0A9N9TVR7"/>
<protein>
    <recommendedName>
        <fullName evidence="4">Large ribosomal subunit protein bL34m</fullName>
    </recommendedName>
    <alternativeName>
        <fullName evidence="5">39S ribosomal protein L34, mitochondrial</fullName>
    </alternativeName>
</protein>
<dbReference type="FunFam" id="1.10.287.3980:FF:000001">
    <property type="entry name" value="Mitochondrial ribosomal protein L34"/>
    <property type="match status" value="1"/>
</dbReference>
<dbReference type="Gene3D" id="1.10.287.3980">
    <property type="match status" value="1"/>
</dbReference>
<dbReference type="GO" id="GO:0006412">
    <property type="term" value="P:translation"/>
    <property type="evidence" value="ECO:0007669"/>
    <property type="project" value="InterPro"/>
</dbReference>
<evidence type="ECO:0000256" key="4">
    <source>
        <dbReference type="ARBA" id="ARBA00035274"/>
    </source>
</evidence>
<keyword evidence="3" id="KW-0687">Ribonucleoprotein</keyword>
<dbReference type="PANTHER" id="PTHR14503:SF4">
    <property type="entry name" value="LARGE RIBOSOMAL SUBUNIT PROTEIN BL34M"/>
    <property type="match status" value="1"/>
</dbReference>
<evidence type="ECO:0000313" key="7">
    <source>
        <dbReference type="Proteomes" id="UP001153712"/>
    </source>
</evidence>
<evidence type="ECO:0000256" key="5">
    <source>
        <dbReference type="ARBA" id="ARBA00035434"/>
    </source>
</evidence>
<evidence type="ECO:0000256" key="2">
    <source>
        <dbReference type="ARBA" id="ARBA00022980"/>
    </source>
</evidence>
<dbReference type="EMBL" id="OU900097">
    <property type="protein sequence ID" value="CAG9861492.1"/>
    <property type="molecule type" value="Genomic_DNA"/>
</dbReference>
<keyword evidence="7" id="KW-1185">Reference proteome</keyword>
<dbReference type="GO" id="GO:0005762">
    <property type="term" value="C:mitochondrial large ribosomal subunit"/>
    <property type="evidence" value="ECO:0007669"/>
    <property type="project" value="TreeGrafter"/>
</dbReference>
<accession>A0A9N9TVR7</accession>
<keyword evidence="2" id="KW-0689">Ribosomal protein</keyword>
<dbReference type="InterPro" id="IPR000271">
    <property type="entry name" value="Ribosomal_bL34"/>
</dbReference>
<dbReference type="Proteomes" id="UP001153712">
    <property type="component" value="Chromosome 4"/>
</dbReference>